<dbReference type="KEGG" id="vbr:A6E01_15915"/>
<dbReference type="AlphaFoldDB" id="A0AAN0XY57"/>
<feature type="region of interest" description="Disordered" evidence="1">
    <location>
        <begin position="282"/>
        <end position="306"/>
    </location>
</feature>
<dbReference type="InterPro" id="IPR036397">
    <property type="entry name" value="RNaseH_sf"/>
</dbReference>
<evidence type="ECO:0000256" key="1">
    <source>
        <dbReference type="SAM" id="MobiDB-lite"/>
    </source>
</evidence>
<name>A0AAN0XY57_9VIBR</name>
<dbReference type="SUPFAM" id="SSF53098">
    <property type="entry name" value="Ribonuclease H-like"/>
    <property type="match status" value="1"/>
</dbReference>
<evidence type="ECO:0000313" key="5">
    <source>
        <dbReference type="Proteomes" id="UP000092018"/>
    </source>
</evidence>
<evidence type="ECO:0000313" key="4">
    <source>
        <dbReference type="EMBL" id="ANO34679.1"/>
    </source>
</evidence>
<dbReference type="GO" id="GO:0003676">
    <property type="term" value="F:nucleic acid binding"/>
    <property type="evidence" value="ECO:0007669"/>
    <property type="project" value="InterPro"/>
</dbReference>
<feature type="region of interest" description="Disordered" evidence="1">
    <location>
        <begin position="1"/>
        <end position="23"/>
    </location>
</feature>
<feature type="compositionally biased region" description="Basic residues" evidence="1">
    <location>
        <begin position="77"/>
        <end position="92"/>
    </location>
</feature>
<dbReference type="Proteomes" id="UP000092018">
    <property type="component" value="Chromosome 2"/>
</dbReference>
<dbReference type="Pfam" id="PF00665">
    <property type="entry name" value="rve"/>
    <property type="match status" value="1"/>
</dbReference>
<accession>A0AAN0XY57</accession>
<proteinExistence type="predicted"/>
<dbReference type="KEGG" id="vbr:A6E01_15765"/>
<sequence length="306" mass="35419">MNDGELSADRRPLADRPEPANKLAEDERQQILIVCNEGEFADLPPSQIVPRLADDGIYLASESTFYRVLKENNQLTHRGKDKPKGTLKKPTSHKATGPNQVWSWDITYCPTTVIGQHYYLYMIEDIFSRKIVGWEVHECESGEHAANLLERTVWSEKCVGQSVVLHSDNGSPMKSLTMLAKMQELGVAGSRSRPRVSNDNPYSESLFRTVKYCRRWPSEGFKSLEEVRQWTMEFVRWYNTEHRHSRINFVTPEQKHEGQDTALLKQRDEVYKLAQLNKPERWSKETRNWSPVTEVELNPENEKQAA</sequence>
<dbReference type="InterPro" id="IPR012337">
    <property type="entry name" value="RNaseH-like_sf"/>
</dbReference>
<evidence type="ECO:0000313" key="3">
    <source>
        <dbReference type="EMBL" id="ANO34651.1"/>
    </source>
</evidence>
<dbReference type="GO" id="GO:0015074">
    <property type="term" value="P:DNA integration"/>
    <property type="evidence" value="ECO:0007669"/>
    <property type="project" value="InterPro"/>
</dbReference>
<feature type="compositionally biased region" description="Basic and acidic residues" evidence="1">
    <location>
        <begin position="7"/>
        <end position="23"/>
    </location>
</feature>
<dbReference type="EMBL" id="CP016178">
    <property type="protein sequence ID" value="ANO34651.1"/>
    <property type="molecule type" value="Genomic_DNA"/>
</dbReference>
<dbReference type="NCBIfam" id="NF033516">
    <property type="entry name" value="transpos_IS3"/>
    <property type="match status" value="1"/>
</dbReference>
<reference evidence="3 5" key="1">
    <citation type="submission" date="2016-06" db="EMBL/GenBank/DDBJ databases">
        <title>Adaptive Radiation by Waves of Gene Transfer Leads to Fine-Scale Resource Partitioning in Marine Microbes.</title>
        <authorList>
            <person name="Hehemann J.-H."/>
            <person name="Arevalo P."/>
            <person name="Datta M.S."/>
            <person name="Yu X."/>
            <person name="Corzett C."/>
            <person name="Henschel A."/>
            <person name="Preheim S.P."/>
            <person name="Timberlake S."/>
            <person name="Alm E.J."/>
            <person name="Polz M.F."/>
        </authorList>
    </citation>
    <scope>NUCLEOTIDE SEQUENCE [LARGE SCALE GENOMIC DNA]</scope>
    <source>
        <strain evidence="3 5">FF50</strain>
    </source>
</reference>
<feature type="domain" description="Integrase catalytic" evidence="2">
    <location>
        <begin position="94"/>
        <end position="260"/>
    </location>
</feature>
<gene>
    <name evidence="3" type="ORF">A6E01_15765</name>
    <name evidence="4" type="ORF">A6E01_15915</name>
</gene>
<dbReference type="PANTHER" id="PTHR46889">
    <property type="entry name" value="TRANSPOSASE INSF FOR INSERTION SEQUENCE IS3B-RELATED"/>
    <property type="match status" value="1"/>
</dbReference>
<protein>
    <submittedName>
        <fullName evidence="3">Integrase</fullName>
    </submittedName>
</protein>
<dbReference type="PANTHER" id="PTHR46889:SF4">
    <property type="entry name" value="TRANSPOSASE INSO FOR INSERTION SEQUENCE ELEMENT IS911B-RELATED"/>
    <property type="match status" value="1"/>
</dbReference>
<dbReference type="PROSITE" id="PS50994">
    <property type="entry name" value="INTEGRASE"/>
    <property type="match status" value="1"/>
</dbReference>
<dbReference type="InterPro" id="IPR001584">
    <property type="entry name" value="Integrase_cat-core"/>
</dbReference>
<dbReference type="Gene3D" id="3.30.420.10">
    <property type="entry name" value="Ribonuclease H-like superfamily/Ribonuclease H"/>
    <property type="match status" value="1"/>
</dbReference>
<dbReference type="EMBL" id="CP016178">
    <property type="protein sequence ID" value="ANO34679.1"/>
    <property type="molecule type" value="Genomic_DNA"/>
</dbReference>
<evidence type="ECO:0000259" key="2">
    <source>
        <dbReference type="PROSITE" id="PS50994"/>
    </source>
</evidence>
<dbReference type="InterPro" id="IPR050900">
    <property type="entry name" value="Transposase_IS3/IS150/IS904"/>
</dbReference>
<dbReference type="InterPro" id="IPR048020">
    <property type="entry name" value="Transpos_IS3"/>
</dbReference>
<feature type="region of interest" description="Disordered" evidence="1">
    <location>
        <begin position="76"/>
        <end position="96"/>
    </location>
</feature>
<organism evidence="3 5">
    <name type="scientific">Vibrio breoganii</name>
    <dbReference type="NCBI Taxonomy" id="553239"/>
    <lineage>
        <taxon>Bacteria</taxon>
        <taxon>Pseudomonadati</taxon>
        <taxon>Pseudomonadota</taxon>
        <taxon>Gammaproteobacteria</taxon>
        <taxon>Vibrionales</taxon>
        <taxon>Vibrionaceae</taxon>
        <taxon>Vibrio</taxon>
    </lineage>
</organism>